<dbReference type="AlphaFoldDB" id="X0U442"/>
<proteinExistence type="predicted"/>
<reference evidence="1" key="1">
    <citation type="journal article" date="2014" name="Front. Microbiol.">
        <title>High frequency of phylogenetically diverse reductive dehalogenase-homologous genes in deep subseafloor sedimentary metagenomes.</title>
        <authorList>
            <person name="Kawai M."/>
            <person name="Futagami T."/>
            <person name="Toyoda A."/>
            <person name="Takaki Y."/>
            <person name="Nishi S."/>
            <person name="Hori S."/>
            <person name="Arai W."/>
            <person name="Tsubouchi T."/>
            <person name="Morono Y."/>
            <person name="Uchiyama I."/>
            <person name="Ito T."/>
            <person name="Fujiyama A."/>
            <person name="Inagaki F."/>
            <person name="Takami H."/>
        </authorList>
    </citation>
    <scope>NUCLEOTIDE SEQUENCE</scope>
    <source>
        <strain evidence="1">Expedition CK06-06</strain>
    </source>
</reference>
<protein>
    <submittedName>
        <fullName evidence="1">Uncharacterized protein</fullName>
    </submittedName>
</protein>
<gene>
    <name evidence="1" type="ORF">S01H1_11933</name>
</gene>
<name>X0U442_9ZZZZ</name>
<sequence length="36" mass="3621">AGAEGSFTCVNPSAGWTTSYGCAKEALLVSSPDDMP</sequence>
<feature type="non-terminal residue" evidence="1">
    <location>
        <position position="1"/>
    </location>
</feature>
<evidence type="ECO:0000313" key="1">
    <source>
        <dbReference type="EMBL" id="GAF83255.1"/>
    </source>
</evidence>
<dbReference type="EMBL" id="BARS01006103">
    <property type="protein sequence ID" value="GAF83255.1"/>
    <property type="molecule type" value="Genomic_DNA"/>
</dbReference>
<accession>X0U442</accession>
<comment type="caution">
    <text evidence="1">The sequence shown here is derived from an EMBL/GenBank/DDBJ whole genome shotgun (WGS) entry which is preliminary data.</text>
</comment>
<organism evidence="1">
    <name type="scientific">marine sediment metagenome</name>
    <dbReference type="NCBI Taxonomy" id="412755"/>
    <lineage>
        <taxon>unclassified sequences</taxon>
        <taxon>metagenomes</taxon>
        <taxon>ecological metagenomes</taxon>
    </lineage>
</organism>